<proteinExistence type="predicted"/>
<gene>
    <name evidence="2" type="ORF">Pa4123_60760</name>
</gene>
<keyword evidence="1" id="KW-0472">Membrane</keyword>
<keyword evidence="1" id="KW-0812">Transmembrane</keyword>
<protein>
    <recommendedName>
        <fullName evidence="4">DUF2752 domain-containing protein</fullName>
    </recommendedName>
</protein>
<name>A0ABQ5R4B9_9ACTN</name>
<feature type="transmembrane region" description="Helical" evidence="1">
    <location>
        <begin position="83"/>
        <end position="101"/>
    </location>
</feature>
<sequence>MSVATGRVFPVRLLRWFMVVGALFAVALFSGASYRDVPLAPASMAGYYSAAACPNVVLQASLPGALAAEADDGPAESPGPGEAIASGCLFVVVALAGLALAGEARRPLLVHLAFWWARLRVSRAGLRVVVPMWTDALRI</sequence>
<dbReference type="EMBL" id="BSDI01000036">
    <property type="protein sequence ID" value="GLI00800.1"/>
    <property type="molecule type" value="Genomic_DNA"/>
</dbReference>
<keyword evidence="1" id="KW-1133">Transmembrane helix</keyword>
<evidence type="ECO:0000313" key="2">
    <source>
        <dbReference type="EMBL" id="GLI00800.1"/>
    </source>
</evidence>
<feature type="transmembrane region" description="Helical" evidence="1">
    <location>
        <begin position="12"/>
        <end position="34"/>
    </location>
</feature>
<organism evidence="2 3">
    <name type="scientific">Phytohabitans aurantiacus</name>
    <dbReference type="NCBI Taxonomy" id="3016789"/>
    <lineage>
        <taxon>Bacteria</taxon>
        <taxon>Bacillati</taxon>
        <taxon>Actinomycetota</taxon>
        <taxon>Actinomycetes</taxon>
        <taxon>Micromonosporales</taxon>
        <taxon>Micromonosporaceae</taxon>
    </lineage>
</organism>
<dbReference type="Proteomes" id="UP001144280">
    <property type="component" value="Unassembled WGS sequence"/>
</dbReference>
<evidence type="ECO:0008006" key="4">
    <source>
        <dbReference type="Google" id="ProtNLM"/>
    </source>
</evidence>
<evidence type="ECO:0000313" key="3">
    <source>
        <dbReference type="Proteomes" id="UP001144280"/>
    </source>
</evidence>
<keyword evidence="3" id="KW-1185">Reference proteome</keyword>
<evidence type="ECO:0000256" key="1">
    <source>
        <dbReference type="SAM" id="Phobius"/>
    </source>
</evidence>
<accession>A0ABQ5R4B9</accession>
<reference evidence="2" key="1">
    <citation type="submission" date="2022-12" db="EMBL/GenBank/DDBJ databases">
        <title>New Phytohabitans aurantiacus sp. RD004123 nov., an actinomycete isolated from soil.</title>
        <authorList>
            <person name="Triningsih D.W."/>
            <person name="Harunari E."/>
            <person name="Igarashi Y."/>
        </authorList>
    </citation>
    <scope>NUCLEOTIDE SEQUENCE</scope>
    <source>
        <strain evidence="2">RD004123</strain>
    </source>
</reference>
<comment type="caution">
    <text evidence="2">The sequence shown here is derived from an EMBL/GenBank/DDBJ whole genome shotgun (WGS) entry which is preliminary data.</text>
</comment>
<dbReference type="RefSeq" id="WP_281901355.1">
    <property type="nucleotide sequence ID" value="NZ_BSDI01000036.1"/>
</dbReference>